<dbReference type="HAMAP" id="MF_01207">
    <property type="entry name" value="MsrQ"/>
    <property type="match status" value="1"/>
</dbReference>
<keyword evidence="12" id="KW-1185">Reference proteome</keyword>
<keyword evidence="4 8" id="KW-0812">Transmembrane</keyword>
<keyword evidence="5 8" id="KW-1133">Transmembrane helix</keyword>
<comment type="similarity">
    <text evidence="8">Belongs to the MsrQ family.</text>
</comment>
<keyword evidence="8" id="KW-0249">Electron transport</keyword>
<evidence type="ECO:0000259" key="9">
    <source>
        <dbReference type="Pfam" id="PF01794"/>
    </source>
</evidence>
<keyword evidence="7 8" id="KW-0472">Membrane</keyword>
<dbReference type="PANTHER" id="PTHR36964:SF1">
    <property type="entry name" value="PROTEIN-METHIONINE-SULFOXIDE REDUCTASE HEME-BINDING SUBUNIT MSRQ"/>
    <property type="match status" value="1"/>
</dbReference>
<sequence>MLTLLRTIIHLSCFMPLMWLLFVLFSENDTALGADPVKEIEHFLGYTAILIFCAMFVLGILLQLLNKNQYQILRRPLGLWAFAWALLHVASYLFLELGLDFSLFVSELLTRPYLILGGIAFLILLVMAVTSLPQIKTWLGKRWFQIHQFAYVAIACAAIHYYWSSKSLTLSPILVGAVVIVIIIWKYLGKHVPHFSPKK</sequence>
<keyword evidence="8" id="KW-0285">Flavoprotein</keyword>
<dbReference type="Pfam" id="PF01794">
    <property type="entry name" value="Ferric_reduct"/>
    <property type="match status" value="1"/>
</dbReference>
<evidence type="ECO:0000256" key="1">
    <source>
        <dbReference type="ARBA" id="ARBA00004141"/>
    </source>
</evidence>
<keyword evidence="6 8" id="KW-0408">Iron</keyword>
<dbReference type="GO" id="GO:0020037">
    <property type="term" value="F:heme binding"/>
    <property type="evidence" value="ECO:0007669"/>
    <property type="project" value="UniProtKB-UniRule"/>
</dbReference>
<dbReference type="AlphaFoldDB" id="A0A1V4B192"/>
<feature type="transmembrane region" description="Helical" evidence="8">
    <location>
        <begin position="77"/>
        <end position="94"/>
    </location>
</feature>
<dbReference type="InterPro" id="IPR022837">
    <property type="entry name" value="MsrQ-like"/>
</dbReference>
<reference evidence="12 13" key="1">
    <citation type="submission" date="2018-06" db="EMBL/GenBank/DDBJ databases">
        <authorList>
            <consortium name="Pathogen Informatics"/>
            <person name="Doyle S."/>
        </authorList>
    </citation>
    <scope>NUCLEOTIDE SEQUENCE [LARGE SCALE GENOMIC DNA]</scope>
    <source>
        <strain evidence="10 12">NCTC1659</strain>
        <strain evidence="11 13">NCTC8540</strain>
    </source>
</reference>
<keyword evidence="8" id="KW-0479">Metal-binding</keyword>
<proteinExistence type="inferred from homology"/>
<dbReference type="Proteomes" id="UP000254496">
    <property type="component" value="Unassembled WGS sequence"/>
</dbReference>
<dbReference type="GO" id="GO:0030091">
    <property type="term" value="P:protein repair"/>
    <property type="evidence" value="ECO:0007669"/>
    <property type="project" value="UniProtKB-UniRule"/>
</dbReference>
<dbReference type="STRING" id="733.B0186_05735"/>
<feature type="domain" description="Ferric oxidoreductase" evidence="9">
    <location>
        <begin position="44"/>
        <end position="157"/>
    </location>
</feature>
<accession>A0A1V4B192</accession>
<dbReference type="OrthoDB" id="9788328at2"/>
<evidence type="ECO:0000256" key="7">
    <source>
        <dbReference type="ARBA" id="ARBA00023136"/>
    </source>
</evidence>
<evidence type="ECO:0000256" key="2">
    <source>
        <dbReference type="ARBA" id="ARBA00022448"/>
    </source>
</evidence>
<evidence type="ECO:0000256" key="3">
    <source>
        <dbReference type="ARBA" id="ARBA00022617"/>
    </source>
</evidence>
<dbReference type="GO" id="GO:0010181">
    <property type="term" value="F:FMN binding"/>
    <property type="evidence" value="ECO:0007669"/>
    <property type="project" value="UniProtKB-UniRule"/>
</dbReference>
<dbReference type="GO" id="GO:0016679">
    <property type="term" value="F:oxidoreductase activity, acting on diphenols and related substances as donors"/>
    <property type="evidence" value="ECO:0007669"/>
    <property type="project" value="TreeGrafter"/>
</dbReference>
<protein>
    <recommendedName>
        <fullName evidence="8">Protein-methionine-sulfoxide reductase heme-binding subunit MsrQ</fullName>
    </recommendedName>
    <alternativeName>
        <fullName evidence="8">Flavocytochrome MsrQ</fullName>
    </alternativeName>
</protein>
<comment type="subunit">
    <text evidence="8">Heterodimer of a catalytic subunit (MsrP) and a heme-binding subunit (MsrQ).</text>
</comment>
<organism evidence="10 12">
    <name type="scientific">Canicola haemoglobinophilus</name>
    <dbReference type="NCBI Taxonomy" id="733"/>
    <lineage>
        <taxon>Bacteria</taxon>
        <taxon>Pseudomonadati</taxon>
        <taxon>Pseudomonadota</taxon>
        <taxon>Gammaproteobacteria</taxon>
        <taxon>Pasteurellales</taxon>
        <taxon>Pasteurellaceae</taxon>
        <taxon>Canicola</taxon>
    </lineage>
</organism>
<evidence type="ECO:0000313" key="13">
    <source>
        <dbReference type="Proteomes" id="UP000254496"/>
    </source>
</evidence>
<feature type="transmembrane region" description="Helical" evidence="8">
    <location>
        <begin position="45"/>
        <end position="65"/>
    </location>
</feature>
<feature type="transmembrane region" description="Helical" evidence="8">
    <location>
        <begin position="7"/>
        <end position="25"/>
    </location>
</feature>
<dbReference type="GO" id="GO:0046872">
    <property type="term" value="F:metal ion binding"/>
    <property type="evidence" value="ECO:0007669"/>
    <property type="project" value="UniProtKB-KW"/>
</dbReference>
<dbReference type="Proteomes" id="UP000254329">
    <property type="component" value="Unassembled WGS sequence"/>
</dbReference>
<dbReference type="EMBL" id="UGHJ01000001">
    <property type="protein sequence ID" value="STO68861.1"/>
    <property type="molecule type" value="Genomic_DNA"/>
</dbReference>
<dbReference type="GO" id="GO:0009055">
    <property type="term" value="F:electron transfer activity"/>
    <property type="evidence" value="ECO:0007669"/>
    <property type="project" value="UniProtKB-UniRule"/>
</dbReference>
<comment type="subcellular location">
    <subcellularLocation>
        <location evidence="8">Cell membrane</location>
        <topology evidence="8">Multi-pass membrane protein</topology>
    </subcellularLocation>
    <subcellularLocation>
        <location evidence="1">Membrane</location>
        <topology evidence="1">Multi-pass membrane protein</topology>
    </subcellularLocation>
</comment>
<dbReference type="GO" id="GO:0005886">
    <property type="term" value="C:plasma membrane"/>
    <property type="evidence" value="ECO:0007669"/>
    <property type="project" value="UniProtKB-SubCell"/>
</dbReference>
<feature type="transmembrane region" description="Helical" evidence="8">
    <location>
        <begin position="144"/>
        <end position="163"/>
    </location>
</feature>
<dbReference type="RefSeq" id="WP_078218411.1">
    <property type="nucleotide sequence ID" value="NZ_MUXZ01000016.1"/>
</dbReference>
<evidence type="ECO:0000313" key="12">
    <source>
        <dbReference type="Proteomes" id="UP000254329"/>
    </source>
</evidence>
<evidence type="ECO:0000256" key="8">
    <source>
        <dbReference type="HAMAP-Rule" id="MF_01207"/>
    </source>
</evidence>
<comment type="cofactor">
    <cofactor evidence="8">
        <name>FMN</name>
        <dbReference type="ChEBI" id="CHEBI:58210"/>
    </cofactor>
    <text evidence="8">Binds 1 FMN per subunit.</text>
</comment>
<keyword evidence="3 8" id="KW-0349">Heme</keyword>
<evidence type="ECO:0000256" key="5">
    <source>
        <dbReference type="ARBA" id="ARBA00022989"/>
    </source>
</evidence>
<comment type="cofactor">
    <cofactor evidence="8">
        <name>heme b</name>
        <dbReference type="ChEBI" id="CHEBI:60344"/>
    </cofactor>
    <text evidence="8">Binds 1 heme b (iron(II)-protoporphyrin IX) group per subunit.</text>
</comment>
<feature type="transmembrane region" description="Helical" evidence="8">
    <location>
        <begin position="114"/>
        <end position="132"/>
    </location>
</feature>
<dbReference type="PANTHER" id="PTHR36964">
    <property type="entry name" value="PROTEIN-METHIONINE-SULFOXIDE REDUCTASE HEME-BINDING SUBUNIT MSRQ"/>
    <property type="match status" value="1"/>
</dbReference>
<gene>
    <name evidence="10" type="primary">yedZ</name>
    <name evidence="8" type="synonym">msrQ</name>
    <name evidence="10" type="ORF">NCTC1659_01479</name>
    <name evidence="11" type="ORF">NCTC8540_01375</name>
</gene>
<dbReference type="EMBL" id="UGHF01000001">
    <property type="protein sequence ID" value="STO60203.1"/>
    <property type="molecule type" value="Genomic_DNA"/>
</dbReference>
<evidence type="ECO:0000256" key="6">
    <source>
        <dbReference type="ARBA" id="ARBA00023004"/>
    </source>
</evidence>
<keyword evidence="8" id="KW-0288">FMN</keyword>
<evidence type="ECO:0000313" key="11">
    <source>
        <dbReference type="EMBL" id="STO68861.1"/>
    </source>
</evidence>
<evidence type="ECO:0000256" key="4">
    <source>
        <dbReference type="ARBA" id="ARBA00022692"/>
    </source>
</evidence>
<dbReference type="InterPro" id="IPR013130">
    <property type="entry name" value="Fe3_Rdtase_TM_dom"/>
</dbReference>
<evidence type="ECO:0000313" key="10">
    <source>
        <dbReference type="EMBL" id="STO60203.1"/>
    </source>
</evidence>
<name>A0A1V4B192_9PAST</name>
<keyword evidence="8" id="KW-1003">Cell membrane</keyword>
<comment type="function">
    <text evidence="8">Part of the MsrPQ system that repairs oxidized periplasmic proteins containing methionine sulfoxide residues (Met-O), using respiratory chain electrons. Thus protects these proteins from oxidative-stress damage caused by reactive species of oxygen and chlorine generated by the host defense mechanisms. MsrPQ is essential for the maintenance of envelope integrity under bleach stress, rescuing a wide series of structurally unrelated periplasmic proteins from methionine oxidation. MsrQ provides electrons for reduction to the reductase catalytic subunit MsrP, using the quinone pool of the respiratory chain.</text>
</comment>
<keyword evidence="2 8" id="KW-0813">Transport</keyword>
<feature type="transmembrane region" description="Helical" evidence="8">
    <location>
        <begin position="169"/>
        <end position="189"/>
    </location>
</feature>